<dbReference type="Proteomes" id="UP000603912">
    <property type="component" value="Unassembled WGS sequence"/>
</dbReference>
<evidence type="ECO:0000256" key="6">
    <source>
        <dbReference type="PROSITE-ProRule" id="PRU00433"/>
    </source>
</evidence>
<evidence type="ECO:0000313" key="9">
    <source>
        <dbReference type="EMBL" id="GGH13580.1"/>
    </source>
</evidence>
<feature type="signal peptide" evidence="7">
    <location>
        <begin position="1"/>
        <end position="30"/>
    </location>
</feature>
<keyword evidence="10" id="KW-1185">Reference proteome</keyword>
<organism evidence="9 10">
    <name type="scientific">Alsobacter metallidurans</name>
    <dbReference type="NCBI Taxonomy" id="340221"/>
    <lineage>
        <taxon>Bacteria</taxon>
        <taxon>Pseudomonadati</taxon>
        <taxon>Pseudomonadota</taxon>
        <taxon>Alphaproteobacteria</taxon>
        <taxon>Hyphomicrobiales</taxon>
        <taxon>Alsobacteraceae</taxon>
        <taxon>Alsobacter</taxon>
    </lineage>
</organism>
<dbReference type="GO" id="GO:0046872">
    <property type="term" value="F:metal ion binding"/>
    <property type="evidence" value="ECO:0007669"/>
    <property type="project" value="UniProtKB-KW"/>
</dbReference>
<evidence type="ECO:0000313" key="10">
    <source>
        <dbReference type="Proteomes" id="UP000603912"/>
    </source>
</evidence>
<evidence type="ECO:0000256" key="1">
    <source>
        <dbReference type="ARBA" id="ARBA00022448"/>
    </source>
</evidence>
<protein>
    <recommendedName>
        <fullName evidence="8">Cytochrome c domain-containing protein</fullName>
    </recommendedName>
</protein>
<dbReference type="SUPFAM" id="SSF46626">
    <property type="entry name" value="Cytochrome c"/>
    <property type="match status" value="1"/>
</dbReference>
<dbReference type="PANTHER" id="PTHR33751:SF9">
    <property type="entry name" value="CYTOCHROME C4"/>
    <property type="match status" value="1"/>
</dbReference>
<dbReference type="InterPro" id="IPR050597">
    <property type="entry name" value="Cytochrome_c_Oxidase_Subunit"/>
</dbReference>
<reference evidence="9" key="2">
    <citation type="submission" date="2020-09" db="EMBL/GenBank/DDBJ databases">
        <authorList>
            <person name="Sun Q."/>
            <person name="Zhou Y."/>
        </authorList>
    </citation>
    <scope>NUCLEOTIDE SEQUENCE</scope>
    <source>
        <strain evidence="9">CGMCC 1.12214</strain>
    </source>
</reference>
<keyword evidence="7" id="KW-0732">Signal</keyword>
<evidence type="ECO:0000256" key="2">
    <source>
        <dbReference type="ARBA" id="ARBA00022617"/>
    </source>
</evidence>
<evidence type="ECO:0000256" key="4">
    <source>
        <dbReference type="ARBA" id="ARBA00022982"/>
    </source>
</evidence>
<accession>A0A917I5V2</accession>
<reference evidence="9" key="1">
    <citation type="journal article" date="2014" name="Int. J. Syst. Evol. Microbiol.">
        <title>Complete genome sequence of Corynebacterium casei LMG S-19264T (=DSM 44701T), isolated from a smear-ripened cheese.</title>
        <authorList>
            <consortium name="US DOE Joint Genome Institute (JGI-PGF)"/>
            <person name="Walter F."/>
            <person name="Albersmeier A."/>
            <person name="Kalinowski J."/>
            <person name="Ruckert C."/>
        </authorList>
    </citation>
    <scope>NUCLEOTIDE SEQUENCE</scope>
    <source>
        <strain evidence="9">CGMCC 1.12214</strain>
    </source>
</reference>
<dbReference type="InterPro" id="IPR036909">
    <property type="entry name" value="Cyt_c-like_dom_sf"/>
</dbReference>
<keyword evidence="5 6" id="KW-0408">Iron</keyword>
<dbReference type="Pfam" id="PF00034">
    <property type="entry name" value="Cytochrom_C"/>
    <property type="match status" value="1"/>
</dbReference>
<feature type="chain" id="PRO_5037409948" description="Cytochrome c domain-containing protein" evidence="7">
    <location>
        <begin position="31"/>
        <end position="116"/>
    </location>
</feature>
<keyword evidence="2 6" id="KW-0349">Heme</keyword>
<dbReference type="Gene3D" id="1.10.760.10">
    <property type="entry name" value="Cytochrome c-like domain"/>
    <property type="match status" value="1"/>
</dbReference>
<dbReference type="PROSITE" id="PS51007">
    <property type="entry name" value="CYTC"/>
    <property type="match status" value="1"/>
</dbReference>
<keyword evidence="1" id="KW-0813">Transport</keyword>
<name>A0A917I5V2_9HYPH</name>
<gene>
    <name evidence="9" type="ORF">GCM10007036_12270</name>
</gene>
<evidence type="ECO:0000259" key="8">
    <source>
        <dbReference type="PROSITE" id="PS51007"/>
    </source>
</evidence>
<dbReference type="GO" id="GO:0009055">
    <property type="term" value="F:electron transfer activity"/>
    <property type="evidence" value="ECO:0007669"/>
    <property type="project" value="InterPro"/>
</dbReference>
<dbReference type="InterPro" id="IPR009056">
    <property type="entry name" value="Cyt_c-like_dom"/>
</dbReference>
<dbReference type="AlphaFoldDB" id="A0A917I5V2"/>
<dbReference type="EMBL" id="BMES01000001">
    <property type="protein sequence ID" value="GGH13580.1"/>
    <property type="molecule type" value="Genomic_DNA"/>
</dbReference>
<feature type="domain" description="Cytochrome c" evidence="8">
    <location>
        <begin position="31"/>
        <end position="109"/>
    </location>
</feature>
<comment type="caution">
    <text evidence="9">The sequence shown here is derived from an EMBL/GenBank/DDBJ whole genome shotgun (WGS) entry which is preliminary data.</text>
</comment>
<evidence type="ECO:0000256" key="5">
    <source>
        <dbReference type="ARBA" id="ARBA00023004"/>
    </source>
</evidence>
<keyword evidence="3 6" id="KW-0479">Metal-binding</keyword>
<sequence>MRRIPHAARKAATLAAFAVVSAVASAPAQAGDVKAGRQKALQCQTCHGLDGRSKLPEAPNLSGQVEPYLVKALQEYKTGARKNEMMSVVAPNLSDADIADLAAYYAAIEIEVVGKP</sequence>
<dbReference type="PANTHER" id="PTHR33751">
    <property type="entry name" value="CBB3-TYPE CYTOCHROME C OXIDASE SUBUNIT FIXP"/>
    <property type="match status" value="1"/>
</dbReference>
<evidence type="ECO:0000256" key="7">
    <source>
        <dbReference type="SAM" id="SignalP"/>
    </source>
</evidence>
<keyword evidence="4" id="KW-0249">Electron transport</keyword>
<dbReference type="GO" id="GO:0020037">
    <property type="term" value="F:heme binding"/>
    <property type="evidence" value="ECO:0007669"/>
    <property type="project" value="InterPro"/>
</dbReference>
<proteinExistence type="predicted"/>
<evidence type="ECO:0000256" key="3">
    <source>
        <dbReference type="ARBA" id="ARBA00022723"/>
    </source>
</evidence>